<reference evidence="2 3" key="1">
    <citation type="submission" date="2024-11" db="EMBL/GenBank/DDBJ databases">
        <authorList>
            <person name="Kaparullina E.N."/>
            <person name="Delegan Y.A."/>
            <person name="Doronina N.V."/>
        </authorList>
    </citation>
    <scope>NUCLEOTIDE SEQUENCE [LARGE SCALE GENOMIC DNA]</scope>
    <source>
        <strain evidence="2 3">7sh_L</strain>
    </source>
</reference>
<dbReference type="EMBL" id="JBIWXY010000001">
    <property type="protein sequence ID" value="MFJ5446293.1"/>
    <property type="molecule type" value="Genomic_DNA"/>
</dbReference>
<gene>
    <name evidence="2" type="ORF">ACIKP9_08650</name>
</gene>
<dbReference type="NCBIfam" id="TIGR02532">
    <property type="entry name" value="IV_pilin_GFxxxE"/>
    <property type="match status" value="1"/>
</dbReference>
<protein>
    <submittedName>
        <fullName evidence="2">Prepilin-type N-terminal cleavage/methylation domain-containing protein</fullName>
    </submittedName>
</protein>
<organism evidence="2 3">
    <name type="scientific">Methylobacillus methanolivorans</name>
    <dbReference type="NCBI Taxonomy" id="1848927"/>
    <lineage>
        <taxon>Bacteria</taxon>
        <taxon>Pseudomonadati</taxon>
        <taxon>Pseudomonadota</taxon>
        <taxon>Betaproteobacteria</taxon>
        <taxon>Nitrosomonadales</taxon>
        <taxon>Methylophilaceae</taxon>
        <taxon>Methylobacillus</taxon>
    </lineage>
</organism>
<dbReference type="InterPro" id="IPR045584">
    <property type="entry name" value="Pilin-like"/>
</dbReference>
<keyword evidence="1" id="KW-0472">Membrane</keyword>
<dbReference type="Gene3D" id="3.30.700.10">
    <property type="entry name" value="Glycoprotein, Type 4 Pilin"/>
    <property type="match status" value="1"/>
</dbReference>
<dbReference type="InterPro" id="IPR012902">
    <property type="entry name" value="N_methyl_site"/>
</dbReference>
<dbReference type="Pfam" id="PF07963">
    <property type="entry name" value="N_methyl"/>
    <property type="match status" value="1"/>
</dbReference>
<sequence>MKKTSGFTLIELAIVLVIIGLLLGGVLKGQELINSAKAKNIANDLKNVQILLYGYQDKYRALPGDDAAVAMHITNGTPAAAASRGNGRIDGHWNSVTQTDESYLFWQHVRLAGLATGSTQVGTDAYIPRNADGGRIGVQSLNGFNTIQDEANPMVGTFVVCSEGITGRLAKQIDVLLDDGLTNNGAVRVATTPAAVGTAGNSLENGGVPDGGTFTVCMSF</sequence>
<dbReference type="Proteomes" id="UP001617669">
    <property type="component" value="Unassembled WGS sequence"/>
</dbReference>
<evidence type="ECO:0000313" key="2">
    <source>
        <dbReference type="EMBL" id="MFJ5446293.1"/>
    </source>
</evidence>
<dbReference type="RefSeq" id="WP_400881466.1">
    <property type="nucleotide sequence ID" value="NZ_JBIWXY010000001.1"/>
</dbReference>
<feature type="transmembrane region" description="Helical" evidence="1">
    <location>
        <begin position="6"/>
        <end position="27"/>
    </location>
</feature>
<keyword evidence="1" id="KW-1133">Transmembrane helix</keyword>
<keyword evidence="3" id="KW-1185">Reference proteome</keyword>
<accession>A0ABW8GLQ6</accession>
<comment type="caution">
    <text evidence="2">The sequence shown here is derived from an EMBL/GenBank/DDBJ whole genome shotgun (WGS) entry which is preliminary data.</text>
</comment>
<keyword evidence="1" id="KW-0812">Transmembrane</keyword>
<dbReference type="PROSITE" id="PS00409">
    <property type="entry name" value="PROKAR_NTER_METHYL"/>
    <property type="match status" value="1"/>
</dbReference>
<dbReference type="SUPFAM" id="SSF54523">
    <property type="entry name" value="Pili subunits"/>
    <property type="match status" value="1"/>
</dbReference>
<evidence type="ECO:0000256" key="1">
    <source>
        <dbReference type="SAM" id="Phobius"/>
    </source>
</evidence>
<proteinExistence type="predicted"/>
<name>A0ABW8GLQ6_9PROT</name>
<evidence type="ECO:0000313" key="3">
    <source>
        <dbReference type="Proteomes" id="UP001617669"/>
    </source>
</evidence>